<proteinExistence type="predicted"/>
<gene>
    <name evidence="1" type="ORF">QO231_00015</name>
</gene>
<dbReference type="RefSeq" id="WP_316771690.1">
    <property type="nucleotide sequence ID" value="NZ_JASMWN010000001.1"/>
</dbReference>
<dbReference type="SUPFAM" id="SSF51120">
    <property type="entry name" value="beta-Roll"/>
    <property type="match status" value="1"/>
</dbReference>
<dbReference type="Proteomes" id="UP001255416">
    <property type="component" value="Unassembled WGS sequence"/>
</dbReference>
<dbReference type="Gene3D" id="2.150.10.10">
    <property type="entry name" value="Serralysin-like metalloprotease, C-terminal"/>
    <property type="match status" value="1"/>
</dbReference>
<organism evidence="1 2">
    <name type="scientific">Sedimentitalea todarodis</name>
    <dbReference type="NCBI Taxonomy" id="1631240"/>
    <lineage>
        <taxon>Bacteria</taxon>
        <taxon>Pseudomonadati</taxon>
        <taxon>Pseudomonadota</taxon>
        <taxon>Alphaproteobacteria</taxon>
        <taxon>Rhodobacterales</taxon>
        <taxon>Paracoccaceae</taxon>
        <taxon>Sedimentitalea</taxon>
    </lineage>
</organism>
<evidence type="ECO:0000313" key="2">
    <source>
        <dbReference type="Proteomes" id="UP001255416"/>
    </source>
</evidence>
<comment type="caution">
    <text evidence="1">The sequence shown here is derived from an EMBL/GenBank/DDBJ whole genome shotgun (WGS) entry which is preliminary data.</text>
</comment>
<dbReference type="InterPro" id="IPR001343">
    <property type="entry name" value="Hemolysn_Ca-bd"/>
</dbReference>
<dbReference type="EMBL" id="JASMWN010000001">
    <property type="protein sequence ID" value="MDU9002226.1"/>
    <property type="molecule type" value="Genomic_DNA"/>
</dbReference>
<dbReference type="InterPro" id="IPR011049">
    <property type="entry name" value="Serralysin-like_metalloprot_C"/>
</dbReference>
<dbReference type="InterPro" id="IPR036514">
    <property type="entry name" value="SGNH_hydro_sf"/>
</dbReference>
<dbReference type="Pfam" id="PF00353">
    <property type="entry name" value="HemolysinCabind"/>
    <property type="match status" value="1"/>
</dbReference>
<accession>A0ABU3V7S9</accession>
<sequence length="561" mass="61659">MPVTNSLDSNILFVGHSLVNHDLPAMLRGFVSQTGGTGSVQEHIINGSPLWWSWENADRAELPGFGVNAREELPQGQTDVLILTEGVPHPSFAEAVEGASNFYNLAISANPDTQVYMYETWHDLRSGTPGFDVEYDPEDDIPWRERIDHALPQWQAIVDAVNDQRAPDAPEMLLIPVGQVMGRLYDEIAAGNVPGISDIRELFIDDIHLNDLGLYLVAIVQYTTVFGQRPDDVELQQYGQWGEAFDAPSAELAAFMKDIAWDVAMGDADGETIHGGTGNDILAGGEGDDTFNGGDGTDEVQLDGAWDEFEFSFDSTLKIADTNTTSGVNEGVDTLIGIEVVTFSDGTFADVTVGVDNVIVTFFTEMDVHFARTVLDSGNSRDWSSYMHIFDADGVTETGRTTIFDDGRLLEIDFEATGIRLSQALTDIADDYSWDSKTTTFGADGTTKIDRITTYDDGRLFEIDYDAAGVRLSQTVMDTADVYVWNERTTTFGADGIIKTDRITTYDDGRVLDVDYNDAGIRTTQTMTDATDVYVWESYNQTFDADGNLLGTTYIDDTPLV</sequence>
<reference evidence="2" key="1">
    <citation type="submission" date="2023-05" db="EMBL/GenBank/DDBJ databases">
        <title>Sedimentitalea sp. nov. JM2-8.</title>
        <authorList>
            <person name="Huang J."/>
        </authorList>
    </citation>
    <scope>NUCLEOTIDE SEQUENCE [LARGE SCALE GENOMIC DNA]</scope>
    <source>
        <strain evidence="2">KHS03</strain>
    </source>
</reference>
<name>A0ABU3V7S9_9RHOB</name>
<evidence type="ECO:0000313" key="1">
    <source>
        <dbReference type="EMBL" id="MDU9002226.1"/>
    </source>
</evidence>
<keyword evidence="2" id="KW-1185">Reference proteome</keyword>
<protein>
    <submittedName>
        <fullName evidence="1">Uncharacterized protein</fullName>
    </submittedName>
</protein>
<dbReference type="PRINTS" id="PR00313">
    <property type="entry name" value="CABNDNGRPT"/>
</dbReference>
<dbReference type="Gene3D" id="3.40.50.1110">
    <property type="entry name" value="SGNH hydrolase"/>
    <property type="match status" value="1"/>
</dbReference>